<dbReference type="GO" id="GO:0003723">
    <property type="term" value="F:RNA binding"/>
    <property type="evidence" value="ECO:0007669"/>
    <property type="project" value="UniProtKB-UniRule"/>
</dbReference>
<dbReference type="PANTHER" id="PTHR47313:SF1">
    <property type="entry name" value="RIBOSOMAL RNA LARGE SUBUNIT METHYLTRANSFERASE K_L"/>
    <property type="match status" value="1"/>
</dbReference>
<dbReference type="InterPro" id="IPR004114">
    <property type="entry name" value="THUMP_dom"/>
</dbReference>
<feature type="domain" description="THUMP" evidence="4">
    <location>
        <begin position="48"/>
        <end position="159"/>
    </location>
</feature>
<dbReference type="SUPFAM" id="SSF53335">
    <property type="entry name" value="S-adenosyl-L-methionine-dependent methyltransferases"/>
    <property type="match status" value="1"/>
</dbReference>
<evidence type="ECO:0000313" key="6">
    <source>
        <dbReference type="Proteomes" id="UP000469385"/>
    </source>
</evidence>
<dbReference type="InterPro" id="IPR000241">
    <property type="entry name" value="RlmKL-like_Mtase"/>
</dbReference>
<dbReference type="Gene3D" id="3.30.2130.30">
    <property type="match status" value="1"/>
</dbReference>
<evidence type="ECO:0000256" key="3">
    <source>
        <dbReference type="PROSITE-ProRule" id="PRU00529"/>
    </source>
</evidence>
<dbReference type="Proteomes" id="UP000469385">
    <property type="component" value="Unassembled WGS sequence"/>
</dbReference>
<dbReference type="PROSITE" id="PS51165">
    <property type="entry name" value="THUMP"/>
    <property type="match status" value="1"/>
</dbReference>
<name>A0A6N8IVQ0_9BURK</name>
<evidence type="ECO:0000259" key="4">
    <source>
        <dbReference type="PROSITE" id="PS51165"/>
    </source>
</evidence>
<evidence type="ECO:0000313" key="5">
    <source>
        <dbReference type="EMBL" id="MVQ30635.1"/>
    </source>
</evidence>
<accession>A0A6N8IVQ0</accession>
<dbReference type="EMBL" id="WSEL01000007">
    <property type="protein sequence ID" value="MVQ30635.1"/>
    <property type="molecule type" value="Genomic_DNA"/>
</dbReference>
<evidence type="ECO:0000256" key="1">
    <source>
        <dbReference type="ARBA" id="ARBA00022603"/>
    </source>
</evidence>
<keyword evidence="3" id="KW-0694">RNA-binding</keyword>
<dbReference type="AlphaFoldDB" id="A0A6N8IVQ0"/>
<dbReference type="GO" id="GO:0070043">
    <property type="term" value="F:rRNA (guanine-N7-)-methyltransferase activity"/>
    <property type="evidence" value="ECO:0007669"/>
    <property type="project" value="TreeGrafter"/>
</dbReference>
<reference evidence="5 6" key="1">
    <citation type="submission" date="2019-12" db="EMBL/GenBank/DDBJ databases">
        <authorList>
            <person name="Huq M.A."/>
        </authorList>
    </citation>
    <scope>NUCLEOTIDE SEQUENCE [LARGE SCALE GENOMIC DNA]</scope>
    <source>
        <strain evidence="5 6">MAH-25</strain>
    </source>
</reference>
<gene>
    <name evidence="5" type="ORF">GON04_14320</name>
</gene>
<dbReference type="SMART" id="SM00981">
    <property type="entry name" value="THUMP"/>
    <property type="match status" value="1"/>
</dbReference>
<comment type="caution">
    <text evidence="5">The sequence shown here is derived from an EMBL/GenBank/DDBJ whole genome shotgun (WGS) entry which is preliminary data.</text>
</comment>
<dbReference type="Pfam" id="PF01170">
    <property type="entry name" value="UPF0020"/>
    <property type="match status" value="1"/>
</dbReference>
<dbReference type="RefSeq" id="WP_157398761.1">
    <property type="nucleotide sequence ID" value="NZ_WSEL01000007.1"/>
</dbReference>
<dbReference type="Pfam" id="PF02926">
    <property type="entry name" value="THUMP"/>
    <property type="match status" value="1"/>
</dbReference>
<keyword evidence="2 5" id="KW-0808">Transferase</keyword>
<dbReference type="InterPro" id="IPR054170">
    <property type="entry name" value="RlmL_1st"/>
</dbReference>
<dbReference type="Gene3D" id="3.40.50.150">
    <property type="entry name" value="Vaccinia Virus protein VP39"/>
    <property type="match status" value="1"/>
</dbReference>
<keyword evidence="1 5" id="KW-0489">Methyltransferase</keyword>
<dbReference type="Pfam" id="PF22020">
    <property type="entry name" value="RlmL_1st"/>
    <property type="match status" value="1"/>
</dbReference>
<dbReference type="CDD" id="cd11715">
    <property type="entry name" value="THUMP_AdoMetMT"/>
    <property type="match status" value="1"/>
</dbReference>
<protein>
    <submittedName>
        <fullName evidence="5">Class I SAM-dependent RNA methyltransferase</fullName>
    </submittedName>
</protein>
<keyword evidence="6" id="KW-1185">Reference proteome</keyword>
<sequence length="407" mass="44677">MTDLQLFLPCAAGVEDLLADEVHRLTGLAGDDLLVGRAGVLLRAGWRDALRLNLHSRLAQRVLVQLSHTPYRGEDDLYQAAGAVAWEAWFTPRQRFKVEVTAQHSPLKSLNFATLRIKDAVADRFRQRAGARPDVDTQRPEVRVYGHLTSTHCTLYIDTSGEPLFKRGWREDTGEAPLKETLAAAMLAASGWDGTRPLYDPCCGSGTIAIEAAQVACGIAPGVGRRFAFERMLPHQPHVWTQLKDEAVAGQHAPAAPVFGSDVAFRMVDFAQRNAERAGVAQAVQFRGGDALQRQPPADAPGLLLVNPPYGERIETAGVAGRTRGGRERAETDAGQDFFVQLAAHWKRHYAGWTAWVLTPDLKLPGRMRLKESRRVPLWNGPIECRLFRFDMVAGSARARDAAAPGA</sequence>
<evidence type="ECO:0000256" key="2">
    <source>
        <dbReference type="ARBA" id="ARBA00022679"/>
    </source>
</evidence>
<dbReference type="PANTHER" id="PTHR47313">
    <property type="entry name" value="RIBOSOMAL RNA LARGE SUBUNIT METHYLTRANSFERASE K/L"/>
    <property type="match status" value="1"/>
</dbReference>
<dbReference type="GO" id="GO:0008990">
    <property type="term" value="F:rRNA (guanine-N2-)-methyltransferase activity"/>
    <property type="evidence" value="ECO:0007669"/>
    <property type="project" value="TreeGrafter"/>
</dbReference>
<dbReference type="InterPro" id="IPR029063">
    <property type="entry name" value="SAM-dependent_MTases_sf"/>
</dbReference>
<organism evidence="5 6">
    <name type="scientific">Ramlibacter pinisoli</name>
    <dbReference type="NCBI Taxonomy" id="2682844"/>
    <lineage>
        <taxon>Bacteria</taxon>
        <taxon>Pseudomonadati</taxon>
        <taxon>Pseudomonadota</taxon>
        <taxon>Betaproteobacteria</taxon>
        <taxon>Burkholderiales</taxon>
        <taxon>Comamonadaceae</taxon>
        <taxon>Ramlibacter</taxon>
    </lineage>
</organism>
<proteinExistence type="predicted"/>